<evidence type="ECO:0000313" key="1">
    <source>
        <dbReference type="EMBL" id="UVQ72744.1"/>
    </source>
</evidence>
<proteinExistence type="predicted"/>
<sequence length="101" mass="11959">MEKRKRAVSTTTQFHDDEAKIEKENGINKVYNNKDDYYFDSCSFHPIGTLVDRQGQEILTDRYIIRGRYNDFVKEFDHNPTDREINNALVFRFGLNSGFLM</sequence>
<organism evidence="1 2">
    <name type="scientific">Bacteroides faecis</name>
    <dbReference type="NCBI Taxonomy" id="674529"/>
    <lineage>
        <taxon>Bacteria</taxon>
        <taxon>Pseudomonadati</taxon>
        <taxon>Bacteroidota</taxon>
        <taxon>Bacteroidia</taxon>
        <taxon>Bacteroidales</taxon>
        <taxon>Bacteroidaceae</taxon>
        <taxon>Bacteroides</taxon>
    </lineage>
</organism>
<reference evidence="1" key="1">
    <citation type="submission" date="2022-08" db="EMBL/GenBank/DDBJ databases">
        <title>Genome Sequencing of Bacteroides fragilis Group Isolates with Nanopore Technology.</title>
        <authorList>
            <person name="Tisza M.J."/>
            <person name="Smith D."/>
            <person name="Dekker J.P."/>
        </authorList>
    </citation>
    <scope>NUCLEOTIDE SEQUENCE</scope>
    <source>
        <strain evidence="1">BFG-527</strain>
    </source>
</reference>
<accession>A0ABY5T8J7</accession>
<dbReference type="Proteomes" id="UP001060104">
    <property type="component" value="Chromosome"/>
</dbReference>
<name>A0ABY5T8J7_9BACE</name>
<keyword evidence="2" id="KW-1185">Reference proteome</keyword>
<evidence type="ECO:0000313" key="2">
    <source>
        <dbReference type="Proteomes" id="UP001060104"/>
    </source>
</evidence>
<protein>
    <submittedName>
        <fullName evidence="1">Uncharacterized protein</fullName>
    </submittedName>
</protein>
<dbReference type="RefSeq" id="WP_258902567.1">
    <property type="nucleotide sequence ID" value="NZ_CP103141.1"/>
</dbReference>
<dbReference type="EMBL" id="CP103141">
    <property type="protein sequence ID" value="UVQ72744.1"/>
    <property type="molecule type" value="Genomic_DNA"/>
</dbReference>
<gene>
    <name evidence="1" type="ORF">NXY30_16905</name>
</gene>